<organism evidence="2 3">
    <name type="scientific">Lithohypha guttulata</name>
    <dbReference type="NCBI Taxonomy" id="1690604"/>
    <lineage>
        <taxon>Eukaryota</taxon>
        <taxon>Fungi</taxon>
        <taxon>Dikarya</taxon>
        <taxon>Ascomycota</taxon>
        <taxon>Pezizomycotina</taxon>
        <taxon>Eurotiomycetes</taxon>
        <taxon>Chaetothyriomycetidae</taxon>
        <taxon>Chaetothyriales</taxon>
        <taxon>Trichomeriaceae</taxon>
        <taxon>Lithohypha</taxon>
    </lineage>
</organism>
<keyword evidence="3" id="KW-1185">Reference proteome</keyword>
<feature type="compositionally biased region" description="Polar residues" evidence="1">
    <location>
        <begin position="313"/>
        <end position="322"/>
    </location>
</feature>
<name>A0ABR0JV58_9EURO</name>
<feature type="compositionally biased region" description="Polar residues" evidence="1">
    <location>
        <begin position="349"/>
        <end position="359"/>
    </location>
</feature>
<evidence type="ECO:0000313" key="3">
    <source>
        <dbReference type="Proteomes" id="UP001345013"/>
    </source>
</evidence>
<evidence type="ECO:0000256" key="1">
    <source>
        <dbReference type="SAM" id="MobiDB-lite"/>
    </source>
</evidence>
<feature type="region of interest" description="Disordered" evidence="1">
    <location>
        <begin position="453"/>
        <end position="491"/>
    </location>
</feature>
<dbReference type="InterPro" id="IPR019416">
    <property type="entry name" value="NCBP3"/>
</dbReference>
<feature type="region of interest" description="Disordered" evidence="1">
    <location>
        <begin position="193"/>
        <end position="390"/>
    </location>
</feature>
<protein>
    <recommendedName>
        <fullName evidence="4">Nuclear cap-binding protein subunit 3</fullName>
    </recommendedName>
</protein>
<gene>
    <name evidence="2" type="ORF">LTR24_010053</name>
</gene>
<accession>A0ABR0JV58</accession>
<dbReference type="Proteomes" id="UP001345013">
    <property type="component" value="Unassembled WGS sequence"/>
</dbReference>
<dbReference type="Pfam" id="PF10309">
    <property type="entry name" value="NCBP3"/>
    <property type="match status" value="1"/>
</dbReference>
<proteinExistence type="predicted"/>
<sequence>MALAMTPVAMPTTQDDIMDIDIDMDVDDTMPIAGEDEILEEGEEPEFIPTGHQVNTGEVAAIYLEDPAQEPLWEKVHIRGVDDLSTDNIRTFASDYFTEADPFVQWIDDTSANLVYKDKTMAKKAILEFVMHPVSEEEIINHPFELRTAKPLVINPGSMLTVRIAMWADRKKRGAKDASRYYLMHPEVDPTERTRRVGRAENGDYKRRRFDDKEHRRRRHQDDNADATNDFEASMYDDAPAATSSTDRGRNRDLFSRVGKRHRSASPTADGDAIPVSDSDSDSAPQRRRRNGYRNRDSPPPRRRNNAGRELFDSSSHSTSRASGMRSDDPSIFTRISKSLQPESRDKTMTTSYETNQGVARQLRADLKAAQSNSPARSHRRTRAMDSRVEEDLAERFGRKSISLDSTKSIREQTANAGKELFDRDVNSGFSIKGSANQGMSIKGRAGDVKELFPDRFSTGGCGRGGNAGKELFDQPVRARGPRQRAGDLFD</sequence>
<dbReference type="PANTHER" id="PTHR16291">
    <property type="entry name" value="NUCLEAR CAP-BINDING PROTEIN SUBUNIT 3"/>
    <property type="match status" value="1"/>
</dbReference>
<evidence type="ECO:0008006" key="4">
    <source>
        <dbReference type="Google" id="ProtNLM"/>
    </source>
</evidence>
<reference evidence="2 3" key="1">
    <citation type="submission" date="2023-08" db="EMBL/GenBank/DDBJ databases">
        <title>Black Yeasts Isolated from many extreme environments.</title>
        <authorList>
            <person name="Coleine C."/>
            <person name="Stajich J.E."/>
            <person name="Selbmann L."/>
        </authorList>
    </citation>
    <scope>NUCLEOTIDE SEQUENCE [LARGE SCALE GENOMIC DNA]</scope>
    <source>
        <strain evidence="2 3">CCFEE 5885</strain>
    </source>
</reference>
<feature type="compositionally biased region" description="Basic and acidic residues" evidence="1">
    <location>
        <begin position="193"/>
        <end position="214"/>
    </location>
</feature>
<evidence type="ECO:0000313" key="2">
    <source>
        <dbReference type="EMBL" id="KAK5074631.1"/>
    </source>
</evidence>
<comment type="caution">
    <text evidence="2">The sequence shown here is derived from an EMBL/GenBank/DDBJ whole genome shotgun (WGS) entry which is preliminary data.</text>
</comment>
<dbReference type="PANTHER" id="PTHR16291:SF0">
    <property type="entry name" value="NUCLEAR CAP-BINDING PROTEIN SUBUNIT 3"/>
    <property type="match status" value="1"/>
</dbReference>
<dbReference type="EMBL" id="JAVRRG010000267">
    <property type="protein sequence ID" value="KAK5074631.1"/>
    <property type="molecule type" value="Genomic_DNA"/>
</dbReference>